<gene>
    <name evidence="2" type="ORF">CCR87_06865</name>
</gene>
<dbReference type="EMBL" id="NHSD01000200">
    <property type="protein sequence ID" value="MBK5927066.1"/>
    <property type="molecule type" value="Genomic_DNA"/>
</dbReference>
<keyword evidence="3" id="KW-1185">Reference proteome</keyword>
<accession>A0A934TK88</accession>
<proteinExistence type="predicted"/>
<dbReference type="Pfam" id="PF00313">
    <property type="entry name" value="CSD"/>
    <property type="match status" value="2"/>
</dbReference>
<dbReference type="RefSeq" id="WP_201156833.1">
    <property type="nucleotide sequence ID" value="NZ_NHSD01000200.1"/>
</dbReference>
<protein>
    <submittedName>
        <fullName evidence="2">Cold-shock protein</fullName>
    </submittedName>
</protein>
<feature type="domain" description="CSD" evidence="1">
    <location>
        <begin position="106"/>
        <end position="171"/>
    </location>
</feature>
<dbReference type="InterPro" id="IPR012340">
    <property type="entry name" value="NA-bd_OB-fold"/>
</dbReference>
<name>A0A934TK88_9RHOB</name>
<dbReference type="SMART" id="SM00357">
    <property type="entry name" value="CSP"/>
    <property type="match status" value="2"/>
</dbReference>
<reference evidence="2" key="2">
    <citation type="journal article" date="2020" name="Microorganisms">
        <title>Osmotic Adaptation and Compatible Solute Biosynthesis of Phototrophic Bacteria as Revealed from Genome Analyses.</title>
        <authorList>
            <person name="Imhoff J.F."/>
            <person name="Rahn T."/>
            <person name="Kunzel S."/>
            <person name="Keller A."/>
            <person name="Neulinger S.C."/>
        </authorList>
    </citation>
    <scope>NUCLEOTIDE SEQUENCE</scope>
    <source>
        <strain evidence="2">LMG 28126</strain>
    </source>
</reference>
<dbReference type="CDD" id="cd04458">
    <property type="entry name" value="CSP_CDS"/>
    <property type="match status" value="2"/>
</dbReference>
<dbReference type="GO" id="GO:0005829">
    <property type="term" value="C:cytosol"/>
    <property type="evidence" value="ECO:0007669"/>
    <property type="project" value="UniProtKB-ARBA"/>
</dbReference>
<dbReference type="PANTHER" id="PTHR46565">
    <property type="entry name" value="COLD SHOCK DOMAIN PROTEIN 2"/>
    <property type="match status" value="1"/>
</dbReference>
<dbReference type="PROSITE" id="PS51857">
    <property type="entry name" value="CSD_2"/>
    <property type="match status" value="2"/>
</dbReference>
<reference evidence="2" key="1">
    <citation type="submission" date="2017-05" db="EMBL/GenBank/DDBJ databases">
        <authorList>
            <person name="Imhoff J.F."/>
            <person name="Rahn T."/>
            <person name="Kuenzel S."/>
            <person name="Neulinger S.C."/>
        </authorList>
    </citation>
    <scope>NUCLEOTIDE SEQUENCE</scope>
    <source>
        <strain evidence="2">LMG 28126</strain>
    </source>
</reference>
<sequence>MSFDSANLREPRSMKGKVKWFDAGKGFGFILPEDGSADVLLHANVLRAFGQGAVSDGAEIEVLVQETTRGLQAVEVLKIVPPPMPPTTDMAEVTDIDAETLAGLALEPARVKWFDRARGFGFANVFGKDGDVFVHIEVLRRSGFAEVQPGEAICLRCIDGRRGRMAVLVTPWEAAISRGDGDPAA</sequence>
<dbReference type="SUPFAM" id="SSF50249">
    <property type="entry name" value="Nucleic acid-binding proteins"/>
    <property type="match status" value="2"/>
</dbReference>
<dbReference type="PRINTS" id="PR00050">
    <property type="entry name" value="COLDSHOCK"/>
</dbReference>
<dbReference type="AlphaFoldDB" id="A0A934TK88"/>
<dbReference type="InterPro" id="IPR002059">
    <property type="entry name" value="CSP_DNA-bd"/>
</dbReference>
<organism evidence="2 3">
    <name type="scientific">Rhodobaculum claviforme</name>
    <dbReference type="NCBI Taxonomy" id="1549854"/>
    <lineage>
        <taxon>Bacteria</taxon>
        <taxon>Pseudomonadati</taxon>
        <taxon>Pseudomonadota</taxon>
        <taxon>Alphaproteobacteria</taxon>
        <taxon>Rhodobacterales</taxon>
        <taxon>Paracoccaceae</taxon>
        <taxon>Rhodobaculum</taxon>
    </lineage>
</organism>
<dbReference type="InterPro" id="IPR011129">
    <property type="entry name" value="CSD"/>
</dbReference>
<evidence type="ECO:0000259" key="1">
    <source>
        <dbReference type="PROSITE" id="PS51857"/>
    </source>
</evidence>
<dbReference type="PANTHER" id="PTHR46565:SF20">
    <property type="entry name" value="COLD SHOCK DOMAIN-CONTAINING PROTEIN 4"/>
    <property type="match status" value="1"/>
</dbReference>
<dbReference type="GO" id="GO:0003676">
    <property type="term" value="F:nucleic acid binding"/>
    <property type="evidence" value="ECO:0007669"/>
    <property type="project" value="InterPro"/>
</dbReference>
<dbReference type="Proteomes" id="UP000706333">
    <property type="component" value="Unassembled WGS sequence"/>
</dbReference>
<dbReference type="Gene3D" id="2.40.50.140">
    <property type="entry name" value="Nucleic acid-binding proteins"/>
    <property type="match status" value="2"/>
</dbReference>
<comment type="caution">
    <text evidence="2">The sequence shown here is derived from an EMBL/GenBank/DDBJ whole genome shotgun (WGS) entry which is preliminary data.</text>
</comment>
<evidence type="ECO:0000313" key="2">
    <source>
        <dbReference type="EMBL" id="MBK5927066.1"/>
    </source>
</evidence>
<feature type="domain" description="CSD" evidence="1">
    <location>
        <begin position="13"/>
        <end position="78"/>
    </location>
</feature>
<evidence type="ECO:0000313" key="3">
    <source>
        <dbReference type="Proteomes" id="UP000706333"/>
    </source>
</evidence>